<accession>A0AAQ3NQ85</accession>
<proteinExistence type="predicted"/>
<dbReference type="EMBL" id="CP144696">
    <property type="protein sequence ID" value="WVZ12503.1"/>
    <property type="molecule type" value="Genomic_DNA"/>
</dbReference>
<evidence type="ECO:0000313" key="2">
    <source>
        <dbReference type="EMBL" id="WVZ12503.1"/>
    </source>
</evidence>
<name>A0AAQ3NQ85_VIGMU</name>
<keyword evidence="3" id="KW-1185">Reference proteome</keyword>
<organism evidence="2 3">
    <name type="scientific">Vigna mungo</name>
    <name type="common">Black gram</name>
    <name type="synonym">Phaseolus mungo</name>
    <dbReference type="NCBI Taxonomy" id="3915"/>
    <lineage>
        <taxon>Eukaryota</taxon>
        <taxon>Viridiplantae</taxon>
        <taxon>Streptophyta</taxon>
        <taxon>Embryophyta</taxon>
        <taxon>Tracheophyta</taxon>
        <taxon>Spermatophyta</taxon>
        <taxon>Magnoliopsida</taxon>
        <taxon>eudicotyledons</taxon>
        <taxon>Gunneridae</taxon>
        <taxon>Pentapetalae</taxon>
        <taxon>rosids</taxon>
        <taxon>fabids</taxon>
        <taxon>Fabales</taxon>
        <taxon>Fabaceae</taxon>
        <taxon>Papilionoideae</taxon>
        <taxon>50 kb inversion clade</taxon>
        <taxon>NPAAA clade</taxon>
        <taxon>indigoferoid/millettioid clade</taxon>
        <taxon>Phaseoleae</taxon>
        <taxon>Vigna</taxon>
    </lineage>
</organism>
<protein>
    <recommendedName>
        <fullName evidence="4">WAT1-related protein</fullName>
    </recommendedName>
</protein>
<evidence type="ECO:0000313" key="3">
    <source>
        <dbReference type="Proteomes" id="UP001374535"/>
    </source>
</evidence>
<reference evidence="2 3" key="1">
    <citation type="journal article" date="2023" name="Life. Sci Alliance">
        <title>Evolutionary insights into 3D genome organization and epigenetic landscape of Vigna mungo.</title>
        <authorList>
            <person name="Junaid A."/>
            <person name="Singh B."/>
            <person name="Bhatia S."/>
        </authorList>
    </citation>
    <scope>NUCLEOTIDE SEQUENCE [LARGE SCALE GENOMIC DNA]</scope>
    <source>
        <strain evidence="2">Urdbean</strain>
    </source>
</reference>
<sequence length="157" mass="18068">MTRSATGTGKLLPFIGMMVAMLGQSGSMVVIKVAIKDINEYVMVVYTFALSAILVLPFAVFLHRFSFSLHGKKHTCFHRLVSKFNTNILYNSHPIFLIFTLFIQEVTRSSYQFRCTLQILFARFLWVSITFSKLLPYVLLFAVAFSLQYFCFPSFFL</sequence>
<evidence type="ECO:0000256" key="1">
    <source>
        <dbReference type="SAM" id="Phobius"/>
    </source>
</evidence>
<dbReference type="AlphaFoldDB" id="A0AAQ3NQ85"/>
<feature type="transmembrane region" description="Helical" evidence="1">
    <location>
        <begin position="12"/>
        <end position="35"/>
    </location>
</feature>
<feature type="transmembrane region" description="Helical" evidence="1">
    <location>
        <begin position="41"/>
        <end position="63"/>
    </location>
</feature>
<gene>
    <name evidence="2" type="ORF">V8G54_017033</name>
</gene>
<evidence type="ECO:0008006" key="4">
    <source>
        <dbReference type="Google" id="ProtNLM"/>
    </source>
</evidence>
<feature type="transmembrane region" description="Helical" evidence="1">
    <location>
        <begin position="84"/>
        <end position="103"/>
    </location>
</feature>
<keyword evidence="1" id="KW-0812">Transmembrane</keyword>
<keyword evidence="1" id="KW-1133">Transmembrane helix</keyword>
<keyword evidence="1" id="KW-0472">Membrane</keyword>
<dbReference type="Proteomes" id="UP001374535">
    <property type="component" value="Chromosome 5"/>
</dbReference>
<feature type="transmembrane region" description="Helical" evidence="1">
    <location>
        <begin position="134"/>
        <end position="156"/>
    </location>
</feature>